<dbReference type="AlphaFoldDB" id="A0A1M6WPE7"/>
<sequence>MTRRSGGWSPPVVIAIALPVLFAVAVAVLGVVTRSSALDPEPVVETGPLTVVPVDAPAAADPACTTLLDALPATLTGGLAEREISPPVAGVRAWAAAPRPVVLRCGLPRPAELTPTSALLVVDGVSWLTLDDGLPNPDLQTHIAVDRPVFVAVTMPVAVGAGPLQEISEVIAQNLPAQPVPVR</sequence>
<accession>A0A1M6WPE7</accession>
<protein>
    <recommendedName>
        <fullName evidence="4">DUF3515 domain-containing protein</fullName>
    </recommendedName>
</protein>
<keyword evidence="1" id="KW-1133">Transmembrane helix</keyword>
<organism evidence="2 3">
    <name type="scientific">Pseudonocardia thermophila</name>
    <dbReference type="NCBI Taxonomy" id="1848"/>
    <lineage>
        <taxon>Bacteria</taxon>
        <taxon>Bacillati</taxon>
        <taxon>Actinomycetota</taxon>
        <taxon>Actinomycetes</taxon>
        <taxon>Pseudonocardiales</taxon>
        <taxon>Pseudonocardiaceae</taxon>
        <taxon>Pseudonocardia</taxon>
    </lineage>
</organism>
<dbReference type="Pfam" id="PF12028">
    <property type="entry name" value="DUF3515"/>
    <property type="match status" value="1"/>
</dbReference>
<dbReference type="EMBL" id="FRAP01000015">
    <property type="protein sequence ID" value="SHK95405.1"/>
    <property type="molecule type" value="Genomic_DNA"/>
</dbReference>
<gene>
    <name evidence="2" type="ORF">SAMN05443637_11525</name>
</gene>
<keyword evidence="1" id="KW-0472">Membrane</keyword>
<evidence type="ECO:0008006" key="4">
    <source>
        <dbReference type="Google" id="ProtNLM"/>
    </source>
</evidence>
<evidence type="ECO:0000313" key="2">
    <source>
        <dbReference type="EMBL" id="SHK95405.1"/>
    </source>
</evidence>
<name>A0A1M6WPE7_PSETH</name>
<reference evidence="2 3" key="1">
    <citation type="submission" date="2016-11" db="EMBL/GenBank/DDBJ databases">
        <authorList>
            <person name="Jaros S."/>
            <person name="Januszkiewicz K."/>
            <person name="Wedrychowicz H."/>
        </authorList>
    </citation>
    <scope>NUCLEOTIDE SEQUENCE [LARGE SCALE GENOMIC DNA]</scope>
    <source>
        <strain evidence="2 3">DSM 43832</strain>
    </source>
</reference>
<dbReference type="STRING" id="1848.SAMN05443637_11525"/>
<keyword evidence="1" id="KW-0812">Transmembrane</keyword>
<dbReference type="InterPro" id="IPR021903">
    <property type="entry name" value="DUF3515"/>
</dbReference>
<keyword evidence="3" id="KW-1185">Reference proteome</keyword>
<evidence type="ECO:0000313" key="3">
    <source>
        <dbReference type="Proteomes" id="UP000184363"/>
    </source>
</evidence>
<dbReference type="OrthoDB" id="4422435at2"/>
<feature type="transmembrane region" description="Helical" evidence="1">
    <location>
        <begin position="12"/>
        <end position="32"/>
    </location>
</feature>
<dbReference type="Proteomes" id="UP000184363">
    <property type="component" value="Unassembled WGS sequence"/>
</dbReference>
<proteinExistence type="predicted"/>
<evidence type="ECO:0000256" key="1">
    <source>
        <dbReference type="SAM" id="Phobius"/>
    </source>
</evidence>
<dbReference type="RefSeq" id="WP_073458502.1">
    <property type="nucleotide sequence ID" value="NZ_CALGVN010000033.1"/>
</dbReference>